<feature type="domain" description="DUF4382" evidence="2">
    <location>
        <begin position="122"/>
        <end position="257"/>
    </location>
</feature>
<evidence type="ECO:0000313" key="3">
    <source>
        <dbReference type="EMBL" id="MCK9684713.1"/>
    </source>
</evidence>
<keyword evidence="1" id="KW-0732">Signal</keyword>
<feature type="chain" id="PRO_5040969192" evidence="1">
    <location>
        <begin position="23"/>
        <end position="272"/>
    </location>
</feature>
<dbReference type="EMBL" id="JAJLJH010000001">
    <property type="protein sequence ID" value="MCK9684713.1"/>
    <property type="molecule type" value="Genomic_DNA"/>
</dbReference>
<comment type="caution">
    <text evidence="3">The sequence shown here is derived from an EMBL/GenBank/DDBJ whole genome shotgun (WGS) entry which is preliminary data.</text>
</comment>
<reference evidence="3" key="1">
    <citation type="submission" date="2021-11" db="EMBL/GenBank/DDBJ databases">
        <title>BS-T2-15 a new species belonging to the Comamonadaceae family isolated from the soil of a French oak forest.</title>
        <authorList>
            <person name="Mieszkin S."/>
            <person name="Alain K."/>
        </authorList>
    </citation>
    <scope>NUCLEOTIDE SEQUENCE</scope>
    <source>
        <strain evidence="3">BS-T2-15</strain>
    </source>
</reference>
<name>A0A9X1YEU7_9BURK</name>
<organism evidence="3 4">
    <name type="scientific">Scleromatobacter humisilvae</name>
    <dbReference type="NCBI Taxonomy" id="2897159"/>
    <lineage>
        <taxon>Bacteria</taxon>
        <taxon>Pseudomonadati</taxon>
        <taxon>Pseudomonadota</taxon>
        <taxon>Betaproteobacteria</taxon>
        <taxon>Burkholderiales</taxon>
        <taxon>Sphaerotilaceae</taxon>
        <taxon>Scleromatobacter</taxon>
    </lineage>
</organism>
<dbReference type="PROSITE" id="PS51257">
    <property type="entry name" value="PROKAR_LIPOPROTEIN"/>
    <property type="match status" value="1"/>
</dbReference>
<accession>A0A9X1YEU7</accession>
<evidence type="ECO:0000313" key="4">
    <source>
        <dbReference type="Proteomes" id="UP001139353"/>
    </source>
</evidence>
<evidence type="ECO:0000259" key="2">
    <source>
        <dbReference type="Pfam" id="PF14321"/>
    </source>
</evidence>
<feature type="signal peptide" evidence="1">
    <location>
        <begin position="1"/>
        <end position="22"/>
    </location>
</feature>
<sequence>MTSRILFSAAALATLSFLTACGGGDATEDNVATQQQSASVGGIGGSGANTLSVGGIGGSGANTLSVGGIGGSGANTLSVGGIGGSGANTQSVGGIGGSGANTLSVGGIGGSGIESVNVAHACGLQSVNVTIAGARVNADGAADAGSPGWVDVAVAAPVRTDLLQLAAGSALPLDFSTLPDGTYRQIRLLLVADDAATPLANAVVAAGRQEVALAVPAAADGGLPLAPTITVAQGQVTASFRSLDVCKAVSSTAGVYALDAVASSATQVASAY</sequence>
<dbReference type="RefSeq" id="WP_275680737.1">
    <property type="nucleotide sequence ID" value="NZ_JAJLJH010000001.1"/>
</dbReference>
<proteinExistence type="predicted"/>
<gene>
    <name evidence="3" type="ORF">LPC04_03215</name>
</gene>
<dbReference type="Proteomes" id="UP001139353">
    <property type="component" value="Unassembled WGS sequence"/>
</dbReference>
<dbReference type="Pfam" id="PF14321">
    <property type="entry name" value="DUF4382"/>
    <property type="match status" value="1"/>
</dbReference>
<protein>
    <submittedName>
        <fullName evidence="3">DUF4382 domain-containing protein</fullName>
    </submittedName>
</protein>
<evidence type="ECO:0000256" key="1">
    <source>
        <dbReference type="SAM" id="SignalP"/>
    </source>
</evidence>
<dbReference type="AlphaFoldDB" id="A0A9X1YEU7"/>
<keyword evidence="4" id="KW-1185">Reference proteome</keyword>
<dbReference type="InterPro" id="IPR025491">
    <property type="entry name" value="DUF4382"/>
</dbReference>